<reference evidence="1" key="1">
    <citation type="submission" date="2018-01" db="EMBL/GenBank/DDBJ databases">
        <authorList>
            <person name="Krukenberg V."/>
        </authorList>
    </citation>
    <scope>NUCLEOTIDE SEQUENCE</scope>
    <source>
        <strain evidence="1">E20ANME2</strain>
    </source>
</reference>
<evidence type="ECO:0000313" key="2">
    <source>
        <dbReference type="Proteomes" id="UP000248329"/>
    </source>
</evidence>
<evidence type="ECO:0000313" key="1">
    <source>
        <dbReference type="EMBL" id="PXF59983.1"/>
    </source>
</evidence>
<organism evidence="1 2">
    <name type="scientific">Candidatus Methanogaster sp</name>
    <dbReference type="NCBI Taxonomy" id="3386292"/>
    <lineage>
        <taxon>Archaea</taxon>
        <taxon>Methanobacteriati</taxon>
        <taxon>Methanobacteriota</taxon>
        <taxon>Stenosarchaea group</taxon>
        <taxon>Methanomicrobia</taxon>
        <taxon>Methanosarcinales</taxon>
        <taxon>ANME-2 cluster</taxon>
        <taxon>Candidatus Methanogasteraceae</taxon>
        <taxon>Candidatus Methanogaster</taxon>
    </lineage>
</organism>
<sequence length="190" mass="20848">MHIKPEIRILAIDDSALLGERIMIVGVVFRGGGWMDGVLRSEITRDGMDATDVITEMVTATKHYPQIRVIMLDGVTYGGFNVVDITELQKRTGLPIIVVMRAEPDMARIRDAMQNLPDADRRWQSILNAGAIAEINVHEGSLYIQCAGIEITDARKIVQLATTHSHIPEPLRAAHLIATGIVCGESRGQA</sequence>
<name>A0AC61L116_9EURY</name>
<comment type="caution">
    <text evidence="1">The sequence shown here is derived from an EMBL/GenBank/DDBJ whole genome shotgun (WGS) entry which is preliminary data.</text>
</comment>
<dbReference type="Proteomes" id="UP000248329">
    <property type="component" value="Unassembled WGS sequence"/>
</dbReference>
<accession>A0AC61L116</accession>
<protein>
    <submittedName>
        <fullName evidence="1">Uncharacterized protein</fullName>
    </submittedName>
</protein>
<dbReference type="EMBL" id="PQXF01000020">
    <property type="protein sequence ID" value="PXF59983.1"/>
    <property type="molecule type" value="Genomic_DNA"/>
</dbReference>
<proteinExistence type="predicted"/>
<gene>
    <name evidence="1" type="ORF">C4B59_10165</name>
</gene>